<gene>
    <name evidence="2" type="ORF">Daesc_007379</name>
</gene>
<evidence type="ECO:0000313" key="2">
    <source>
        <dbReference type="EMBL" id="KAK6950851.1"/>
    </source>
</evidence>
<dbReference type="EMBL" id="JBANMG010000007">
    <property type="protein sequence ID" value="KAK6950851.1"/>
    <property type="molecule type" value="Genomic_DNA"/>
</dbReference>
<feature type="region of interest" description="Disordered" evidence="1">
    <location>
        <begin position="1"/>
        <end position="49"/>
    </location>
</feature>
<dbReference type="AlphaFoldDB" id="A0AAX6MF84"/>
<protein>
    <submittedName>
        <fullName evidence="2">Uncharacterized protein</fullName>
    </submittedName>
</protein>
<dbReference type="Proteomes" id="UP001369815">
    <property type="component" value="Unassembled WGS sequence"/>
</dbReference>
<accession>A0AAX6MF84</accession>
<feature type="compositionally biased region" description="Polar residues" evidence="1">
    <location>
        <begin position="32"/>
        <end position="49"/>
    </location>
</feature>
<organism evidence="2 3">
    <name type="scientific">Daldinia eschscholtzii</name>
    <dbReference type="NCBI Taxonomy" id="292717"/>
    <lineage>
        <taxon>Eukaryota</taxon>
        <taxon>Fungi</taxon>
        <taxon>Dikarya</taxon>
        <taxon>Ascomycota</taxon>
        <taxon>Pezizomycotina</taxon>
        <taxon>Sordariomycetes</taxon>
        <taxon>Xylariomycetidae</taxon>
        <taxon>Xylariales</taxon>
        <taxon>Hypoxylaceae</taxon>
        <taxon>Daldinia</taxon>
    </lineage>
</organism>
<proteinExistence type="predicted"/>
<feature type="compositionally biased region" description="Polar residues" evidence="1">
    <location>
        <begin position="1"/>
        <end position="11"/>
    </location>
</feature>
<evidence type="ECO:0000256" key="1">
    <source>
        <dbReference type="SAM" id="MobiDB-lite"/>
    </source>
</evidence>
<reference evidence="2 3" key="1">
    <citation type="journal article" date="2024" name="Front Chem Biol">
        <title>Unveiling the potential of Daldinia eschscholtzii MFLUCC 19-0629 through bioactivity and bioinformatics studies for enhanced sustainable agriculture production.</title>
        <authorList>
            <person name="Brooks S."/>
            <person name="Weaver J.A."/>
            <person name="Klomchit A."/>
            <person name="Alharthi S.A."/>
            <person name="Onlamun T."/>
            <person name="Nurani R."/>
            <person name="Vong T.K."/>
            <person name="Alberti F."/>
            <person name="Greco C."/>
        </authorList>
    </citation>
    <scope>NUCLEOTIDE SEQUENCE [LARGE SCALE GENOMIC DNA]</scope>
    <source>
        <strain evidence="2">MFLUCC 19-0629</strain>
    </source>
</reference>
<keyword evidence="3" id="KW-1185">Reference proteome</keyword>
<name>A0AAX6MF84_9PEZI</name>
<sequence length="285" mass="31266">MGNPEKSSPQISRHESSAPPPYAEAVQESHYETSISPGGAPHTSTNTGISPYRPFPPVLSAHYQWKMITPVFHLGDTTDKRLFAVKVHTGFSGYGPGRPGVVLHNGPTDKHPMLAAAGDEYYASSSSLNGIITLPSLSGGTAERTCTEILRAATSLDTVVFRFSIEVGPNNNELWREDFEWRKSKGNEDKDLVDAPWKCGFKLFRLSPRTGKGSNTPNETLQKIATKDQELVAVFAWSSTLHLMDPFKIEFRGDGKTGALGERFALMTVITGLRLWGLRAQGEDF</sequence>
<comment type="caution">
    <text evidence="2">The sequence shown here is derived from an EMBL/GenBank/DDBJ whole genome shotgun (WGS) entry which is preliminary data.</text>
</comment>
<evidence type="ECO:0000313" key="3">
    <source>
        <dbReference type="Proteomes" id="UP001369815"/>
    </source>
</evidence>